<comment type="caution">
    <text evidence="1">The sequence shown here is derived from an EMBL/GenBank/DDBJ whole genome shotgun (WGS) entry which is preliminary data.</text>
</comment>
<name>A0AAV4VLU6_CAEEX</name>
<organism evidence="1 2">
    <name type="scientific">Caerostris extrusa</name>
    <name type="common">Bark spider</name>
    <name type="synonym">Caerostris bankana</name>
    <dbReference type="NCBI Taxonomy" id="172846"/>
    <lineage>
        <taxon>Eukaryota</taxon>
        <taxon>Metazoa</taxon>
        <taxon>Ecdysozoa</taxon>
        <taxon>Arthropoda</taxon>
        <taxon>Chelicerata</taxon>
        <taxon>Arachnida</taxon>
        <taxon>Araneae</taxon>
        <taxon>Araneomorphae</taxon>
        <taxon>Entelegynae</taxon>
        <taxon>Araneoidea</taxon>
        <taxon>Araneidae</taxon>
        <taxon>Caerostris</taxon>
    </lineage>
</organism>
<proteinExistence type="predicted"/>
<sequence>MPVIISKSFTILHLWTKAQLPAFVETTIQKQQTTSLYRAIWAEIGRGQSGPFWNRTALSLLFCFSFDHLSVPRPEELERKQQNKKVGKFVGGKVFVGCGRLVCFQVRSSVTEVGSSSGLSLLSLGRLVGVSSFLSSSFLRAVQSTFFLFEM</sequence>
<dbReference type="EMBL" id="BPLR01014688">
    <property type="protein sequence ID" value="GIY70564.1"/>
    <property type="molecule type" value="Genomic_DNA"/>
</dbReference>
<dbReference type="Proteomes" id="UP001054945">
    <property type="component" value="Unassembled WGS sequence"/>
</dbReference>
<evidence type="ECO:0000313" key="2">
    <source>
        <dbReference type="Proteomes" id="UP001054945"/>
    </source>
</evidence>
<protein>
    <submittedName>
        <fullName evidence="1">Uncharacterized protein</fullName>
    </submittedName>
</protein>
<evidence type="ECO:0000313" key="1">
    <source>
        <dbReference type="EMBL" id="GIY70564.1"/>
    </source>
</evidence>
<gene>
    <name evidence="1" type="ORF">CEXT_779411</name>
</gene>
<accession>A0AAV4VLU6</accession>
<keyword evidence="2" id="KW-1185">Reference proteome</keyword>
<reference evidence="1 2" key="1">
    <citation type="submission" date="2021-06" db="EMBL/GenBank/DDBJ databases">
        <title>Caerostris extrusa draft genome.</title>
        <authorList>
            <person name="Kono N."/>
            <person name="Arakawa K."/>
        </authorList>
    </citation>
    <scope>NUCLEOTIDE SEQUENCE [LARGE SCALE GENOMIC DNA]</scope>
</reference>
<dbReference type="AlphaFoldDB" id="A0AAV4VLU6"/>